<sequence length="67" mass="7408">MDHLRSEALSKCVFIHPSIHYITLVRIGAAGAGAYPSMHWARGWNTPRKGRQTIAGHTHTIHSHAPT</sequence>
<evidence type="ECO:0000313" key="1">
    <source>
        <dbReference type="EMBL" id="JAI05554.1"/>
    </source>
</evidence>
<reference evidence="1" key="2">
    <citation type="journal article" date="2015" name="Fish Shellfish Immunol.">
        <title>Early steps in the European eel (Anguilla anguilla)-Vibrio vulnificus interaction in the gills: Role of the RtxA13 toxin.</title>
        <authorList>
            <person name="Callol A."/>
            <person name="Pajuelo D."/>
            <person name="Ebbesson L."/>
            <person name="Teles M."/>
            <person name="MacKenzie S."/>
            <person name="Amaro C."/>
        </authorList>
    </citation>
    <scope>NUCLEOTIDE SEQUENCE</scope>
</reference>
<dbReference type="AlphaFoldDB" id="A0A0E9XV32"/>
<dbReference type="EMBL" id="GBXM01003024">
    <property type="protein sequence ID" value="JAI05554.1"/>
    <property type="molecule type" value="Transcribed_RNA"/>
</dbReference>
<organism evidence="1">
    <name type="scientific">Anguilla anguilla</name>
    <name type="common">European freshwater eel</name>
    <name type="synonym">Muraena anguilla</name>
    <dbReference type="NCBI Taxonomy" id="7936"/>
    <lineage>
        <taxon>Eukaryota</taxon>
        <taxon>Metazoa</taxon>
        <taxon>Chordata</taxon>
        <taxon>Craniata</taxon>
        <taxon>Vertebrata</taxon>
        <taxon>Euteleostomi</taxon>
        <taxon>Actinopterygii</taxon>
        <taxon>Neopterygii</taxon>
        <taxon>Teleostei</taxon>
        <taxon>Anguilliformes</taxon>
        <taxon>Anguillidae</taxon>
        <taxon>Anguilla</taxon>
    </lineage>
</organism>
<protein>
    <submittedName>
        <fullName evidence="1">Uncharacterized protein</fullName>
    </submittedName>
</protein>
<reference evidence="1" key="1">
    <citation type="submission" date="2014-11" db="EMBL/GenBank/DDBJ databases">
        <authorList>
            <person name="Amaro Gonzalez C."/>
        </authorList>
    </citation>
    <scope>NUCLEOTIDE SEQUENCE</scope>
</reference>
<proteinExistence type="predicted"/>
<name>A0A0E9XV32_ANGAN</name>
<accession>A0A0E9XV32</accession>